<accession>A0A2M8J037</accession>
<dbReference type="AlphaFoldDB" id="A0A2M8J037"/>
<feature type="transmembrane region" description="Helical" evidence="6">
    <location>
        <begin position="214"/>
        <end position="234"/>
    </location>
</feature>
<evidence type="ECO:0000313" key="8">
    <source>
        <dbReference type="EMBL" id="PJE36137.1"/>
    </source>
</evidence>
<feature type="transmembrane region" description="Helical" evidence="6">
    <location>
        <begin position="40"/>
        <end position="59"/>
    </location>
</feature>
<keyword evidence="5 6" id="KW-0472">Membrane</keyword>
<keyword evidence="3 6" id="KW-0812">Transmembrane</keyword>
<sequence>MTGLRSAVLGAALVVVYTALISSADAITKLIAGSYAPPQLYALSGLIVVVLSIIADRHPSQRRGLATTRPVAMAVRAVATVAAAVSFFYGFRHLPLADMFLFIALMPLLAGLMSGPILGEHVHPAAWGALLAGFVGVLCLFPAGVQSVSAGHGFALAASVFGTLSMVMARYIGRFERKTLAQVFYPNLAICCTMAVALPFVWTPMPLADLGWVAAYAGLLFAARWLLVVALRLLTAYAVTPLMNLQFVWMVVLGALFFNEIPGWGTVLGVAIVVASGLFLIWDQIAGAEARQPGGPRRRFGRVRTDP</sequence>
<dbReference type="RefSeq" id="WP_100163044.1">
    <property type="nucleotide sequence ID" value="NZ_PGTB01000055.1"/>
</dbReference>
<evidence type="ECO:0000256" key="2">
    <source>
        <dbReference type="ARBA" id="ARBA00009853"/>
    </source>
</evidence>
<dbReference type="GO" id="GO:0016020">
    <property type="term" value="C:membrane"/>
    <property type="evidence" value="ECO:0007669"/>
    <property type="project" value="UniProtKB-SubCell"/>
</dbReference>
<keyword evidence="4 6" id="KW-1133">Transmembrane helix</keyword>
<comment type="similarity">
    <text evidence="2">Belongs to the drug/metabolite transporter (DMT) superfamily. 10 TMS drug/metabolite exporter (DME) (TC 2.A.7.3) family.</text>
</comment>
<evidence type="ECO:0000256" key="5">
    <source>
        <dbReference type="ARBA" id="ARBA00023136"/>
    </source>
</evidence>
<evidence type="ECO:0000256" key="4">
    <source>
        <dbReference type="ARBA" id="ARBA00022989"/>
    </source>
</evidence>
<feature type="transmembrane region" description="Helical" evidence="6">
    <location>
        <begin position="71"/>
        <end position="91"/>
    </location>
</feature>
<feature type="transmembrane region" description="Helical" evidence="6">
    <location>
        <begin position="151"/>
        <end position="172"/>
    </location>
</feature>
<comment type="caution">
    <text evidence="8">The sequence shown here is derived from an EMBL/GenBank/DDBJ whole genome shotgun (WGS) entry which is preliminary data.</text>
</comment>
<dbReference type="OrthoDB" id="7818056at2"/>
<feature type="transmembrane region" description="Helical" evidence="6">
    <location>
        <begin position="184"/>
        <end position="202"/>
    </location>
</feature>
<feature type="domain" description="EamA" evidence="7">
    <location>
        <begin position="10"/>
        <end position="140"/>
    </location>
</feature>
<dbReference type="InterPro" id="IPR000620">
    <property type="entry name" value="EamA_dom"/>
</dbReference>
<name>A0A2M8J037_9RHOB</name>
<protein>
    <recommendedName>
        <fullName evidence="7">EamA domain-containing protein</fullName>
    </recommendedName>
</protein>
<dbReference type="Pfam" id="PF00892">
    <property type="entry name" value="EamA"/>
    <property type="match status" value="1"/>
</dbReference>
<dbReference type="SUPFAM" id="SSF103481">
    <property type="entry name" value="Multidrug resistance efflux transporter EmrE"/>
    <property type="match status" value="2"/>
</dbReference>
<feature type="transmembrane region" description="Helical" evidence="6">
    <location>
        <begin position="97"/>
        <end position="118"/>
    </location>
</feature>
<proteinExistence type="inferred from homology"/>
<dbReference type="PANTHER" id="PTHR22911:SF6">
    <property type="entry name" value="SOLUTE CARRIER FAMILY 35 MEMBER G1"/>
    <property type="match status" value="1"/>
</dbReference>
<gene>
    <name evidence="8" type="ORF">CVM52_13630</name>
</gene>
<evidence type="ECO:0000259" key="7">
    <source>
        <dbReference type="Pfam" id="PF00892"/>
    </source>
</evidence>
<dbReference type="Proteomes" id="UP000231553">
    <property type="component" value="Unassembled WGS sequence"/>
</dbReference>
<dbReference type="PANTHER" id="PTHR22911">
    <property type="entry name" value="ACYL-MALONYL CONDENSING ENZYME-RELATED"/>
    <property type="match status" value="1"/>
</dbReference>
<evidence type="ECO:0000313" key="9">
    <source>
        <dbReference type="Proteomes" id="UP000231553"/>
    </source>
</evidence>
<keyword evidence="9" id="KW-1185">Reference proteome</keyword>
<feature type="transmembrane region" description="Helical" evidence="6">
    <location>
        <begin position="241"/>
        <end position="258"/>
    </location>
</feature>
<feature type="transmembrane region" description="Helical" evidence="6">
    <location>
        <begin position="264"/>
        <end position="282"/>
    </location>
</feature>
<comment type="subcellular location">
    <subcellularLocation>
        <location evidence="1">Membrane</location>
        <topology evidence="1">Multi-pass membrane protein</topology>
    </subcellularLocation>
</comment>
<evidence type="ECO:0000256" key="3">
    <source>
        <dbReference type="ARBA" id="ARBA00022692"/>
    </source>
</evidence>
<evidence type="ECO:0000256" key="1">
    <source>
        <dbReference type="ARBA" id="ARBA00004141"/>
    </source>
</evidence>
<feature type="transmembrane region" description="Helical" evidence="6">
    <location>
        <begin position="125"/>
        <end position="145"/>
    </location>
</feature>
<dbReference type="EMBL" id="PGTB01000055">
    <property type="protein sequence ID" value="PJE36137.1"/>
    <property type="molecule type" value="Genomic_DNA"/>
</dbReference>
<dbReference type="InterPro" id="IPR037185">
    <property type="entry name" value="EmrE-like"/>
</dbReference>
<reference evidence="8 9" key="1">
    <citation type="journal article" date="2018" name="Int. J. Syst. Evol. Microbiol.">
        <title>Pseudooceanicola lipolyticus sp. nov., a marine alphaproteobacterium, reclassification of Oceanicola flagellatus as Pseudooceanicola flagellatus comb. nov. and emended description of the genus Pseudooceanicola.</title>
        <authorList>
            <person name="Huang M.-M."/>
            <person name="Guo L.-L."/>
            <person name="Wu Y.-H."/>
            <person name="Lai Q.-L."/>
            <person name="Shao Z.-Z."/>
            <person name="Wang C.-S."/>
            <person name="Wu M."/>
            <person name="Xu X.-W."/>
        </authorList>
    </citation>
    <scope>NUCLEOTIDE SEQUENCE [LARGE SCALE GENOMIC DNA]</scope>
    <source>
        <strain evidence="8 9">157</strain>
    </source>
</reference>
<organism evidence="8 9">
    <name type="scientific">Pseudooceanicola lipolyticus</name>
    <dbReference type="NCBI Taxonomy" id="2029104"/>
    <lineage>
        <taxon>Bacteria</taxon>
        <taxon>Pseudomonadati</taxon>
        <taxon>Pseudomonadota</taxon>
        <taxon>Alphaproteobacteria</taxon>
        <taxon>Rhodobacterales</taxon>
        <taxon>Paracoccaceae</taxon>
        <taxon>Pseudooceanicola</taxon>
    </lineage>
</organism>
<evidence type="ECO:0000256" key="6">
    <source>
        <dbReference type="SAM" id="Phobius"/>
    </source>
</evidence>